<evidence type="ECO:0000259" key="2">
    <source>
        <dbReference type="PROSITE" id="PS50966"/>
    </source>
</evidence>
<keyword evidence="1" id="KW-0862">Zinc</keyword>
<protein>
    <submittedName>
        <fullName evidence="3">SWIM zinc finger domain-containing protein</fullName>
    </submittedName>
</protein>
<dbReference type="RefSeq" id="WP_265989602.1">
    <property type="nucleotide sequence ID" value="NZ_CP110973.1"/>
</dbReference>
<evidence type="ECO:0000313" key="4">
    <source>
        <dbReference type="Proteomes" id="UP001597116"/>
    </source>
</evidence>
<evidence type="ECO:0000313" key="3">
    <source>
        <dbReference type="EMBL" id="MFD1140335.1"/>
    </source>
</evidence>
<dbReference type="PROSITE" id="PS50966">
    <property type="entry name" value="ZF_SWIM"/>
    <property type="match status" value="1"/>
</dbReference>
<organism evidence="3 4">
    <name type="scientific">Larkinella insperata</name>
    <dbReference type="NCBI Taxonomy" id="332158"/>
    <lineage>
        <taxon>Bacteria</taxon>
        <taxon>Pseudomonadati</taxon>
        <taxon>Bacteroidota</taxon>
        <taxon>Cytophagia</taxon>
        <taxon>Cytophagales</taxon>
        <taxon>Spirosomataceae</taxon>
        <taxon>Larkinella</taxon>
    </lineage>
</organism>
<keyword evidence="1" id="KW-0863">Zinc-finger</keyword>
<proteinExistence type="predicted"/>
<keyword evidence="1" id="KW-0479">Metal-binding</keyword>
<keyword evidence="4" id="KW-1185">Reference proteome</keyword>
<dbReference type="Proteomes" id="UP001597116">
    <property type="component" value="Unassembled WGS sequence"/>
</dbReference>
<gene>
    <name evidence="3" type="ORF">ACFQ4C_04415</name>
</gene>
<comment type="caution">
    <text evidence="3">The sequence shown here is derived from an EMBL/GenBank/DDBJ whole genome shotgun (WGS) entry which is preliminary data.</text>
</comment>
<name>A0ABW3QAZ2_9BACT</name>
<dbReference type="InterPro" id="IPR007527">
    <property type="entry name" value="Znf_SWIM"/>
</dbReference>
<reference evidence="4" key="1">
    <citation type="journal article" date="2019" name="Int. J. Syst. Evol. Microbiol.">
        <title>The Global Catalogue of Microorganisms (GCM) 10K type strain sequencing project: providing services to taxonomists for standard genome sequencing and annotation.</title>
        <authorList>
            <consortium name="The Broad Institute Genomics Platform"/>
            <consortium name="The Broad Institute Genome Sequencing Center for Infectious Disease"/>
            <person name="Wu L."/>
            <person name="Ma J."/>
        </authorList>
    </citation>
    <scope>NUCLEOTIDE SEQUENCE [LARGE SCALE GENOMIC DNA]</scope>
    <source>
        <strain evidence="4">CCUG 55608</strain>
    </source>
</reference>
<accession>A0ABW3QAZ2</accession>
<sequence length="579" mass="66646">MLILDTFDRQLAPTTVQKGRRFFTQQAVLSLEQTGQARWNADVEESEVYSVEIQLQDRAITDAFCDCPAEDSFCPHTVAALFALREKLKQRQPKAKRASKKLTLDDLLHQVTVEELRQFVADYAAADKSFASKIQLHFADKDPRIDVGKQYTELVRKAIRTHARRGFVEYRETGKLAREIRAILATGQQFLARKNYRDALTVSRVIVVELVNLFDHCDDSAGHLSSTVSSAINLLGQLADSEEAAQPLRQQLVDFVAAELKLSTYFEYADFGARLLDAAFRATMKLSEPDRFLVLIDQLIPLYRDEYDEYTQNLLRTTQIRFLKTLGRTDEVRRLTLENLEIVEVRQEVVAEAVDAGDFERAKVLVQEGIRLAEQKKHSGTVRRWQEQLLAIAYRENDLPTVRSWTKAFAFEPGQEVSLPYYRQWKQTFSARDWAREYRKLIQAMTQTAAQNASQRKAVWFYEPDTLFHQLAPIFVEEKQWLALLDLVQTQPSLERLQQAHPYLASRVPAEMLALYLPVLEKLGQKANDRSDYRRLAQLIAQIKNDIPEGVPVMNALIQVLKERNPRRLAFLEELNAVQ</sequence>
<dbReference type="EMBL" id="JBHTLP010000002">
    <property type="protein sequence ID" value="MFD1140335.1"/>
    <property type="molecule type" value="Genomic_DNA"/>
</dbReference>
<evidence type="ECO:0000256" key="1">
    <source>
        <dbReference type="PROSITE-ProRule" id="PRU00325"/>
    </source>
</evidence>
<feature type="domain" description="SWIM-type" evidence="2">
    <location>
        <begin position="49"/>
        <end position="85"/>
    </location>
</feature>